<feature type="domain" description="Flagellar hook-length control protein-like C-terminal" evidence="2">
    <location>
        <begin position="310"/>
        <end position="384"/>
    </location>
</feature>
<sequence length="435" mass="49513">MNVMMLQAMQSMSSTPKSDSSLINKKVENFHNLLANTDTKSNGLSMDKENGFTLTEKLVNEEVPEELLQFLQETDLYDSLMNQVQLMLSESVEENKSLVQIQESVAALNIEQLAYKIIADHDYFHAYVDKLVSPINPSWTEDIVEVAGNMKSLTPQQIQLTAIELLQNISNKGDIYTVAPKIALLLEQWNQQLNNQQIKLPAIQHTQSFMSNQVNTVNELELEGIWSKLLQVSDQHLQQRNGPKITSTDVSLWLNKIIDFDKPLTYTSMNQSVPISKLEQFYIHLSTNSVNQAQEHQLIDKFKQIIQSNKLQNFWNGSGGLSIKLSPQQLGDMTIRMAQVNGEMTVKILVSSMAAKEMLDSNLHQLRNIFSPHQVMIEKQDVLMSTNSLQESKDSTEEQLKEQTNGSYQQTDEDEKDTGTHDFEEFMAELLNEQI</sequence>
<dbReference type="InterPro" id="IPR038610">
    <property type="entry name" value="FliK-like_C_sf"/>
</dbReference>
<feature type="region of interest" description="Disordered" evidence="1">
    <location>
        <begin position="1"/>
        <end position="20"/>
    </location>
</feature>
<feature type="region of interest" description="Disordered" evidence="1">
    <location>
        <begin position="389"/>
        <end position="423"/>
    </location>
</feature>
<dbReference type="Gene3D" id="3.30.750.140">
    <property type="match status" value="1"/>
</dbReference>
<dbReference type="Pfam" id="PF02120">
    <property type="entry name" value="Flg_hook"/>
    <property type="match status" value="1"/>
</dbReference>
<dbReference type="InterPro" id="IPR021136">
    <property type="entry name" value="Flagellar_hook_control-like_C"/>
</dbReference>
<evidence type="ECO:0000313" key="4">
    <source>
        <dbReference type="Proteomes" id="UP001275436"/>
    </source>
</evidence>
<proteinExistence type="predicted"/>
<keyword evidence="4" id="KW-1185">Reference proteome</keyword>
<feature type="compositionally biased region" description="Basic and acidic residues" evidence="1">
    <location>
        <begin position="391"/>
        <end position="401"/>
    </location>
</feature>
<name>A0ABQ5TK55_9BACI</name>
<reference evidence="3 4" key="1">
    <citation type="submission" date="2023-02" db="EMBL/GenBank/DDBJ databases">
        <title>Oceanobacillus kimchii IFOP_LL358 isolated form Alexandrium catenella lab strain.</title>
        <authorList>
            <person name="Gajardo G."/>
            <person name="Ueki S."/>
            <person name="Maruyama F."/>
        </authorList>
    </citation>
    <scope>NUCLEOTIDE SEQUENCE [LARGE SCALE GENOMIC DNA]</scope>
    <source>
        <strain evidence="3 4">IFOP_LL358</strain>
    </source>
</reference>
<comment type="caution">
    <text evidence="3">The sequence shown here is derived from an EMBL/GenBank/DDBJ whole genome shotgun (WGS) entry which is preliminary data.</text>
</comment>
<accession>A0ABQ5TK55</accession>
<dbReference type="CDD" id="cd17470">
    <property type="entry name" value="T3SS_Flik_C"/>
    <property type="match status" value="1"/>
</dbReference>
<dbReference type="EMBL" id="BSKO01000001">
    <property type="protein sequence ID" value="GLO65998.1"/>
    <property type="molecule type" value="Genomic_DNA"/>
</dbReference>
<evidence type="ECO:0000313" key="3">
    <source>
        <dbReference type="EMBL" id="GLO65998.1"/>
    </source>
</evidence>
<organism evidence="3 4">
    <name type="scientific">Oceanobacillus kimchii</name>
    <dbReference type="NCBI Taxonomy" id="746691"/>
    <lineage>
        <taxon>Bacteria</taxon>
        <taxon>Bacillati</taxon>
        <taxon>Bacillota</taxon>
        <taxon>Bacilli</taxon>
        <taxon>Bacillales</taxon>
        <taxon>Bacillaceae</taxon>
        <taxon>Oceanobacillus</taxon>
    </lineage>
</organism>
<evidence type="ECO:0000256" key="1">
    <source>
        <dbReference type="SAM" id="MobiDB-lite"/>
    </source>
</evidence>
<gene>
    <name evidence="3" type="ORF">MACH08_17820</name>
</gene>
<dbReference type="Proteomes" id="UP001275436">
    <property type="component" value="Unassembled WGS sequence"/>
</dbReference>
<evidence type="ECO:0000259" key="2">
    <source>
        <dbReference type="Pfam" id="PF02120"/>
    </source>
</evidence>
<protein>
    <recommendedName>
        <fullName evidence="2">Flagellar hook-length control protein-like C-terminal domain-containing protein</fullName>
    </recommendedName>
</protein>
<feature type="compositionally biased region" description="Polar residues" evidence="1">
    <location>
        <begin position="8"/>
        <end position="20"/>
    </location>
</feature>